<comment type="caution">
    <text evidence="3">The sequence shown here is derived from an EMBL/GenBank/DDBJ whole genome shotgun (WGS) entry which is preliminary data.</text>
</comment>
<feature type="compositionally biased region" description="Polar residues" evidence="1">
    <location>
        <begin position="10"/>
        <end position="20"/>
    </location>
</feature>
<gene>
    <name evidence="3" type="ORF">JD844_020808</name>
</gene>
<keyword evidence="2" id="KW-0812">Transmembrane</keyword>
<keyword evidence="2" id="KW-0472">Membrane</keyword>
<name>A0ABQ7SSV1_PHRPL</name>
<reference evidence="3 4" key="1">
    <citation type="journal article" date="2022" name="Gigascience">
        <title>A chromosome-level genome assembly and annotation of the desert horned lizard, Phrynosoma platyrhinos, provides insight into chromosomal rearrangements among reptiles.</title>
        <authorList>
            <person name="Koochekian N."/>
            <person name="Ascanio A."/>
            <person name="Farleigh K."/>
            <person name="Card D.C."/>
            <person name="Schield D.R."/>
            <person name="Castoe T.A."/>
            <person name="Jezkova T."/>
        </authorList>
    </citation>
    <scope>NUCLEOTIDE SEQUENCE [LARGE SCALE GENOMIC DNA]</scope>
    <source>
        <strain evidence="3">NK-2021</strain>
    </source>
</reference>
<keyword evidence="2" id="KW-1133">Transmembrane helix</keyword>
<feature type="region of interest" description="Disordered" evidence="1">
    <location>
        <begin position="1"/>
        <end position="20"/>
    </location>
</feature>
<proteinExistence type="predicted"/>
<evidence type="ECO:0000313" key="4">
    <source>
        <dbReference type="Proteomes" id="UP000826234"/>
    </source>
</evidence>
<evidence type="ECO:0000256" key="2">
    <source>
        <dbReference type="SAM" id="Phobius"/>
    </source>
</evidence>
<dbReference type="EMBL" id="JAIPUX010003289">
    <property type="protein sequence ID" value="KAH0620400.1"/>
    <property type="molecule type" value="Genomic_DNA"/>
</dbReference>
<dbReference type="Proteomes" id="UP000826234">
    <property type="component" value="Unassembled WGS sequence"/>
</dbReference>
<protein>
    <submittedName>
        <fullName evidence="3">Uncharacterized protein</fullName>
    </submittedName>
</protein>
<feature type="transmembrane region" description="Helical" evidence="2">
    <location>
        <begin position="49"/>
        <end position="69"/>
    </location>
</feature>
<accession>A0ABQ7SSV1</accession>
<organism evidence="3 4">
    <name type="scientific">Phrynosoma platyrhinos</name>
    <name type="common">Desert horned lizard</name>
    <dbReference type="NCBI Taxonomy" id="52577"/>
    <lineage>
        <taxon>Eukaryota</taxon>
        <taxon>Metazoa</taxon>
        <taxon>Chordata</taxon>
        <taxon>Craniata</taxon>
        <taxon>Vertebrata</taxon>
        <taxon>Euteleostomi</taxon>
        <taxon>Lepidosauria</taxon>
        <taxon>Squamata</taxon>
        <taxon>Bifurcata</taxon>
        <taxon>Unidentata</taxon>
        <taxon>Episquamata</taxon>
        <taxon>Toxicofera</taxon>
        <taxon>Iguania</taxon>
        <taxon>Phrynosomatidae</taxon>
        <taxon>Phrynosomatinae</taxon>
        <taxon>Phrynosoma</taxon>
    </lineage>
</organism>
<keyword evidence="4" id="KW-1185">Reference proteome</keyword>
<sequence length="72" mass="8103">MLNGREELLNLNSHSGSTSNRRFPNWAKLNKFLFRSIGVGSKLNVVAHAYASLMLTMVIYIFLTVLEAVNPH</sequence>
<evidence type="ECO:0000256" key="1">
    <source>
        <dbReference type="SAM" id="MobiDB-lite"/>
    </source>
</evidence>
<evidence type="ECO:0000313" key="3">
    <source>
        <dbReference type="EMBL" id="KAH0620400.1"/>
    </source>
</evidence>